<evidence type="ECO:0000313" key="4">
    <source>
        <dbReference type="Proteomes" id="UP000028547"/>
    </source>
</evidence>
<dbReference type="GO" id="GO:0051500">
    <property type="term" value="F:D-tyrosyl-tRNA(Tyr) deacylase activity"/>
    <property type="evidence" value="ECO:0007669"/>
    <property type="project" value="TreeGrafter"/>
</dbReference>
<dbReference type="GO" id="GO:0000049">
    <property type="term" value="F:tRNA binding"/>
    <property type="evidence" value="ECO:0007669"/>
    <property type="project" value="UniProtKB-UniRule"/>
</dbReference>
<comment type="subcellular location">
    <subcellularLocation>
        <location evidence="2">Cytoplasm</location>
    </subcellularLocation>
</comment>
<gene>
    <name evidence="2" type="primary">dtd</name>
    <name evidence="3" type="ORF">Q664_50895</name>
</gene>
<keyword evidence="2" id="KW-0694">RNA-binding</keyword>
<dbReference type="GO" id="GO:0106026">
    <property type="term" value="F:Gly-tRNA(Ala) deacylase activity"/>
    <property type="evidence" value="ECO:0007669"/>
    <property type="project" value="UniProtKB-UniRule"/>
</dbReference>
<comment type="catalytic activity">
    <reaction evidence="2">
        <text>a D-aminoacyl-tRNA + H2O = a tRNA + a D-alpha-amino acid + H(+)</text>
        <dbReference type="Rhea" id="RHEA:13953"/>
        <dbReference type="Rhea" id="RHEA-COMP:10123"/>
        <dbReference type="Rhea" id="RHEA-COMP:10124"/>
        <dbReference type="ChEBI" id="CHEBI:15377"/>
        <dbReference type="ChEBI" id="CHEBI:15378"/>
        <dbReference type="ChEBI" id="CHEBI:59871"/>
        <dbReference type="ChEBI" id="CHEBI:78442"/>
        <dbReference type="ChEBI" id="CHEBI:79333"/>
        <dbReference type="EC" id="3.1.1.96"/>
    </reaction>
</comment>
<dbReference type="PANTHER" id="PTHR10472:SF5">
    <property type="entry name" value="D-AMINOACYL-TRNA DEACYLASE 1"/>
    <property type="match status" value="1"/>
</dbReference>
<dbReference type="RefSeq" id="WP_043413923.1">
    <property type="nucleotide sequence ID" value="NZ_JPMI01000409.1"/>
</dbReference>
<dbReference type="AlphaFoldDB" id="A0A084SEU5"/>
<sequence length="155" mass="16282">MKAVVQRVLEASVTVNGERVSQVGPGLLVLLGVGKGDTEADVAWMAEKLATLRIFEDAAGKMNLSLEDTSRQLIVVSQFTLYGDARKGRRPSFIDAMAPAGAKALYERVCEVLRARGLTVGTGVFAADMKVALVNDGPVTILLESPGSAAAPGPR</sequence>
<reference evidence="3 4" key="1">
    <citation type="submission" date="2014-07" db="EMBL/GenBank/DDBJ databases">
        <title>Draft Genome Sequence of Gephyronic Acid Producer, Cystobacter violaceus Strain Cb vi76.</title>
        <authorList>
            <person name="Stevens D.C."/>
            <person name="Young J."/>
            <person name="Carmichael R."/>
            <person name="Tan J."/>
            <person name="Taylor R.E."/>
        </authorList>
    </citation>
    <scope>NUCLEOTIDE SEQUENCE [LARGE SCALE GENOMIC DNA]</scope>
    <source>
        <strain evidence="3 4">Cb vi76</strain>
    </source>
</reference>
<evidence type="ECO:0000256" key="1">
    <source>
        <dbReference type="ARBA" id="ARBA00009673"/>
    </source>
</evidence>
<dbReference type="EC" id="3.1.1.96" evidence="2"/>
<dbReference type="EMBL" id="JPMI01000409">
    <property type="protein sequence ID" value="KFA86980.1"/>
    <property type="molecule type" value="Genomic_DNA"/>
</dbReference>
<comment type="catalytic activity">
    <reaction evidence="2">
        <text>glycyl-tRNA(Ala) + H2O = tRNA(Ala) + glycine + H(+)</text>
        <dbReference type="Rhea" id="RHEA:53744"/>
        <dbReference type="Rhea" id="RHEA-COMP:9657"/>
        <dbReference type="Rhea" id="RHEA-COMP:13640"/>
        <dbReference type="ChEBI" id="CHEBI:15377"/>
        <dbReference type="ChEBI" id="CHEBI:15378"/>
        <dbReference type="ChEBI" id="CHEBI:57305"/>
        <dbReference type="ChEBI" id="CHEBI:78442"/>
        <dbReference type="ChEBI" id="CHEBI:78522"/>
    </reaction>
</comment>
<comment type="subunit">
    <text evidence="2">Homodimer.</text>
</comment>
<comment type="similarity">
    <text evidence="1 2">Belongs to the DTD family.</text>
</comment>
<proteinExistence type="inferred from homology"/>
<comment type="function">
    <text evidence="2">An aminoacyl-tRNA editing enzyme that deacylates mischarged D-aminoacyl-tRNAs. Also deacylates mischarged glycyl-tRNA(Ala), protecting cells against glycine mischarging by AlaRS. Acts via tRNA-based rather than protein-based catalysis; rejects L-amino acids rather than detecting D-amino acids in the active site. By recycling D-aminoacyl-tRNA to D-amino acids and free tRNA molecules, this enzyme counteracts the toxicity associated with the formation of D-aminoacyl-tRNA entities in vivo and helps enforce protein L-homochirality.</text>
</comment>
<feature type="short sequence motif" description="Gly-cisPro motif, important for rejection of L-amino acids" evidence="2">
    <location>
        <begin position="137"/>
        <end position="138"/>
    </location>
</feature>
<comment type="caution">
    <text evidence="3">The sequence shown here is derived from an EMBL/GenBank/DDBJ whole genome shotgun (WGS) entry which is preliminary data.</text>
</comment>
<dbReference type="Pfam" id="PF02580">
    <property type="entry name" value="Tyr_Deacylase"/>
    <property type="match status" value="1"/>
</dbReference>
<keyword evidence="2" id="KW-0820">tRNA-binding</keyword>
<protein>
    <recommendedName>
        <fullName evidence="2">D-aminoacyl-tRNA deacylase</fullName>
        <shortName evidence="2">DTD</shortName>
        <ecNumber evidence="2">3.1.1.96</ecNumber>
    </recommendedName>
    <alternativeName>
        <fullName evidence="2">Gly-tRNA(Ala) deacylase</fullName>
        <ecNumber evidence="2">3.1.1.-</ecNumber>
    </alternativeName>
</protein>
<evidence type="ECO:0000256" key="2">
    <source>
        <dbReference type="HAMAP-Rule" id="MF_00518"/>
    </source>
</evidence>
<dbReference type="HAMAP" id="MF_00518">
    <property type="entry name" value="Deacylase_Dtd"/>
    <property type="match status" value="1"/>
</dbReference>
<organism evidence="3 4">
    <name type="scientific">Archangium violaceum Cb vi76</name>
    <dbReference type="NCBI Taxonomy" id="1406225"/>
    <lineage>
        <taxon>Bacteria</taxon>
        <taxon>Pseudomonadati</taxon>
        <taxon>Myxococcota</taxon>
        <taxon>Myxococcia</taxon>
        <taxon>Myxococcales</taxon>
        <taxon>Cystobacterineae</taxon>
        <taxon>Archangiaceae</taxon>
        <taxon>Archangium</taxon>
    </lineage>
</organism>
<dbReference type="GO" id="GO:0005737">
    <property type="term" value="C:cytoplasm"/>
    <property type="evidence" value="ECO:0007669"/>
    <property type="project" value="UniProtKB-SubCell"/>
</dbReference>
<evidence type="ECO:0000313" key="3">
    <source>
        <dbReference type="EMBL" id="KFA86980.1"/>
    </source>
</evidence>
<dbReference type="InterPro" id="IPR003732">
    <property type="entry name" value="Daa-tRNA_deacyls_DTD"/>
</dbReference>
<dbReference type="SUPFAM" id="SSF69500">
    <property type="entry name" value="DTD-like"/>
    <property type="match status" value="1"/>
</dbReference>
<name>A0A084SEU5_9BACT</name>
<dbReference type="Gene3D" id="3.50.80.10">
    <property type="entry name" value="D-tyrosyl-tRNA(Tyr) deacylase"/>
    <property type="match status" value="1"/>
</dbReference>
<dbReference type="FunFam" id="3.50.80.10:FF:000001">
    <property type="entry name" value="D-aminoacyl-tRNA deacylase"/>
    <property type="match status" value="1"/>
</dbReference>
<dbReference type="PANTHER" id="PTHR10472">
    <property type="entry name" value="D-TYROSYL-TRNA TYR DEACYLASE"/>
    <property type="match status" value="1"/>
</dbReference>
<keyword evidence="2" id="KW-0963">Cytoplasm</keyword>
<accession>A0A084SEU5</accession>
<dbReference type="InterPro" id="IPR023509">
    <property type="entry name" value="DTD-like_sf"/>
</dbReference>
<comment type="domain">
    <text evidence="2">A Gly-cisPro motif from one monomer fits into the active site of the other monomer to allow specific chiral rejection of L-amino acids.</text>
</comment>
<dbReference type="CDD" id="cd00563">
    <property type="entry name" value="Dtyr_deacylase"/>
    <property type="match status" value="1"/>
</dbReference>
<keyword evidence="2" id="KW-0378">Hydrolase</keyword>
<dbReference type="Proteomes" id="UP000028547">
    <property type="component" value="Unassembled WGS sequence"/>
</dbReference>
<dbReference type="GO" id="GO:0043908">
    <property type="term" value="F:Ser(Gly)-tRNA(Ala) hydrolase activity"/>
    <property type="evidence" value="ECO:0007669"/>
    <property type="project" value="UniProtKB-UniRule"/>
</dbReference>
<dbReference type="EC" id="3.1.1.-" evidence="2"/>
<dbReference type="NCBIfam" id="TIGR00256">
    <property type="entry name" value="D-aminoacyl-tRNA deacylase"/>
    <property type="match status" value="1"/>
</dbReference>
<dbReference type="GO" id="GO:0019478">
    <property type="term" value="P:D-amino acid catabolic process"/>
    <property type="evidence" value="ECO:0007669"/>
    <property type="project" value="UniProtKB-UniRule"/>
</dbReference>